<evidence type="ECO:0000259" key="4">
    <source>
        <dbReference type="PROSITE" id="PS50168"/>
    </source>
</evidence>
<dbReference type="Pfam" id="PF01335">
    <property type="entry name" value="DED"/>
    <property type="match status" value="1"/>
</dbReference>
<keyword evidence="2" id="KW-0053">Apoptosis</keyword>
<evidence type="ECO:0000256" key="1">
    <source>
        <dbReference type="ARBA" id="ARBA00010134"/>
    </source>
</evidence>
<evidence type="ECO:0000256" key="2">
    <source>
        <dbReference type="ARBA" id="ARBA00022703"/>
    </source>
</evidence>
<feature type="domain" description="Caspase family p20" evidence="5">
    <location>
        <begin position="260"/>
        <end position="355"/>
    </location>
</feature>
<protein>
    <recommendedName>
        <fullName evidence="8">CASP8 and FADD-like apoptosis regulator</fullName>
    </recommendedName>
</protein>
<reference evidence="6 7" key="1">
    <citation type="journal article" date="2022" name="G3 (Bethesda)">
        <title>Evaluating Illumina-, Nanopore-, and PacBio-based genome assembly strategies with the bald notothen, Trematomus borchgrevinki.</title>
        <authorList>
            <person name="Rayamajhi N."/>
            <person name="Cheng C.C."/>
            <person name="Catchen J.M."/>
        </authorList>
    </citation>
    <scope>NUCLEOTIDE SEQUENCE [LARGE SCALE GENOMIC DNA]</scope>
    <source>
        <strain evidence="6">AGRC-2024</strain>
    </source>
</reference>
<dbReference type="SUPFAM" id="SSF47986">
    <property type="entry name" value="DEATH domain"/>
    <property type="match status" value="1"/>
</dbReference>
<evidence type="ECO:0000259" key="5">
    <source>
        <dbReference type="PROSITE" id="PS50208"/>
    </source>
</evidence>
<dbReference type="Proteomes" id="UP001619887">
    <property type="component" value="Unassembled WGS sequence"/>
</dbReference>
<dbReference type="InterPro" id="IPR011029">
    <property type="entry name" value="DEATH-like_dom_sf"/>
</dbReference>
<dbReference type="SUPFAM" id="SSF52129">
    <property type="entry name" value="Caspase-like"/>
    <property type="match status" value="1"/>
</dbReference>
<dbReference type="SMART" id="SM00115">
    <property type="entry name" value="CASc"/>
    <property type="match status" value="1"/>
</dbReference>
<dbReference type="InterPro" id="IPR001875">
    <property type="entry name" value="DED_dom"/>
</dbReference>
<dbReference type="InterPro" id="IPR029030">
    <property type="entry name" value="Caspase-like_dom_sf"/>
</dbReference>
<keyword evidence="7" id="KW-1185">Reference proteome</keyword>
<feature type="domain" description="DED" evidence="4">
    <location>
        <begin position="7"/>
        <end position="79"/>
    </location>
</feature>
<accession>A0ABD2GSU8</accession>
<evidence type="ECO:0008006" key="8">
    <source>
        <dbReference type="Google" id="ProtNLM"/>
    </source>
</evidence>
<gene>
    <name evidence="6" type="ORF">OYC64_019074</name>
</gene>
<keyword evidence="3" id="KW-0677">Repeat</keyword>
<dbReference type="PROSITE" id="PS50208">
    <property type="entry name" value="CASPASE_P20"/>
    <property type="match status" value="1"/>
</dbReference>
<dbReference type="InterPro" id="IPR015917">
    <property type="entry name" value="Pept_C14A"/>
</dbReference>
<proteinExistence type="inferred from homology"/>
<dbReference type="GO" id="GO:0006915">
    <property type="term" value="P:apoptotic process"/>
    <property type="evidence" value="ECO:0007669"/>
    <property type="project" value="UniProtKB-KW"/>
</dbReference>
<dbReference type="SMART" id="SM00031">
    <property type="entry name" value="DED"/>
    <property type="match status" value="1"/>
</dbReference>
<feature type="domain" description="DED" evidence="4">
    <location>
        <begin position="97"/>
        <end position="175"/>
    </location>
</feature>
<dbReference type="Gene3D" id="3.40.50.1460">
    <property type="match status" value="2"/>
</dbReference>
<dbReference type="GO" id="GO:0005737">
    <property type="term" value="C:cytoplasm"/>
    <property type="evidence" value="ECO:0007669"/>
    <property type="project" value="UniProtKB-ARBA"/>
</dbReference>
<name>A0ABD2GSU8_PAGBO</name>
<comment type="caution">
    <text evidence="6">The sequence shown here is derived from an EMBL/GenBank/DDBJ whole genome shotgun (WGS) entry which is preliminary data.</text>
</comment>
<dbReference type="PANTHER" id="PTHR48169">
    <property type="entry name" value="DED DOMAIN-CONTAINING PROTEIN"/>
    <property type="match status" value="1"/>
</dbReference>
<organism evidence="6 7">
    <name type="scientific">Pagothenia borchgrevinki</name>
    <name type="common">Bald rockcod</name>
    <name type="synonym">Trematomus borchgrevinki</name>
    <dbReference type="NCBI Taxonomy" id="8213"/>
    <lineage>
        <taxon>Eukaryota</taxon>
        <taxon>Metazoa</taxon>
        <taxon>Chordata</taxon>
        <taxon>Craniata</taxon>
        <taxon>Vertebrata</taxon>
        <taxon>Euteleostomi</taxon>
        <taxon>Actinopterygii</taxon>
        <taxon>Neopterygii</taxon>
        <taxon>Teleostei</taxon>
        <taxon>Neoteleostei</taxon>
        <taxon>Acanthomorphata</taxon>
        <taxon>Eupercaria</taxon>
        <taxon>Perciformes</taxon>
        <taxon>Notothenioidei</taxon>
        <taxon>Nototheniidae</taxon>
        <taxon>Pagothenia</taxon>
    </lineage>
</organism>
<dbReference type="AlphaFoldDB" id="A0ABD2GSU8"/>
<dbReference type="InterPro" id="IPR001309">
    <property type="entry name" value="Pept_C14_p20"/>
</dbReference>
<evidence type="ECO:0000313" key="7">
    <source>
        <dbReference type="Proteomes" id="UP001619887"/>
    </source>
</evidence>
<dbReference type="InterPro" id="IPR011600">
    <property type="entry name" value="Pept_C14_caspase"/>
</dbReference>
<dbReference type="Gene3D" id="1.10.533.10">
    <property type="entry name" value="Death Domain, Fas"/>
    <property type="match status" value="2"/>
</dbReference>
<comment type="similarity">
    <text evidence="1">Belongs to the peptidase C14A family.</text>
</comment>
<dbReference type="PANTHER" id="PTHR48169:SF3">
    <property type="entry name" value="CASP8 AND FADD LIKE APOPTOSIS REGULATOR"/>
    <property type="match status" value="1"/>
</dbReference>
<evidence type="ECO:0000313" key="6">
    <source>
        <dbReference type="EMBL" id="KAL3056515.1"/>
    </source>
</evidence>
<dbReference type="Pfam" id="PF00656">
    <property type="entry name" value="Peptidase_C14"/>
    <property type="match status" value="1"/>
</dbReference>
<dbReference type="EMBL" id="JBIYXZ010002076">
    <property type="protein sequence ID" value="KAL3056515.1"/>
    <property type="molecule type" value="Genomic_DNA"/>
</dbReference>
<reference evidence="6 7" key="2">
    <citation type="journal article" date="2024" name="G3 (Bethesda)">
        <title>The genome of the cryopelagic Antarctic bald notothen, Trematomus borchgrevinki.</title>
        <authorList>
            <person name="Rayamajhi N."/>
            <person name="Rivera-Colon A.G."/>
            <person name="Minhas B.F."/>
            <person name="Cheng C.C."/>
            <person name="Catchen J.M."/>
        </authorList>
    </citation>
    <scope>NUCLEOTIDE SEQUENCE [LARGE SCALE GENOMIC DNA]</scope>
    <source>
        <strain evidence="6">AGRC-2024</strain>
    </source>
</reference>
<sequence>MAFSDHIQLQAINQTAEALSSCERRRLFYLCDVLDTDNSVACMKEMLKSKVMSNERGFLLVLALMWQLRRFDILRNVYKTSKEEVEVSLKHVQVLPKFRVLMANINEDMAAEDLSNVKFLLSSTIPRENMEKATSFLDVIIELEKLDIVSPERVDSVEKCLRDIGRVDLAKKVSAYKMSVVTTEGNSYQQPQQRPRAPYRFPAPISSVQQTRPRESLHVASGSIPVPVYREQNSQGHLDLYKFNTNPRGLCVIIDCVGNDGDMLEQTFRALHFKVSLYKWLSVADMLTALRGILRLGENFEGDGFVCCIISRGTSNNLMGTDTYGTGLLLENVRHLFTADSCPMLAGKPKLFFIQRYSVPEFVPLARMQHRDEDLEMDGHDRPARCEIIPTGADVFWSHCWTDESELEQGQHRSIYLKALTDALHKAQSRKTHLVDVHTEVNGAIFEHNSRNPGANYHIDLNYTLRKDLYLQ</sequence>
<dbReference type="GO" id="GO:0042981">
    <property type="term" value="P:regulation of apoptotic process"/>
    <property type="evidence" value="ECO:0007669"/>
    <property type="project" value="UniProtKB-ARBA"/>
</dbReference>
<dbReference type="PROSITE" id="PS50168">
    <property type="entry name" value="DED"/>
    <property type="match status" value="2"/>
</dbReference>
<dbReference type="CDD" id="cd08340">
    <property type="entry name" value="DED_c-FLIP_r2"/>
    <property type="match status" value="1"/>
</dbReference>
<dbReference type="FunFam" id="1.10.533.10:FF:000016">
    <property type="entry name" value="CASP8 and FADD-like apoptosis regulator"/>
    <property type="match status" value="1"/>
</dbReference>
<evidence type="ECO:0000256" key="3">
    <source>
        <dbReference type="ARBA" id="ARBA00022737"/>
    </source>
</evidence>